<dbReference type="AlphaFoldDB" id="A0A176VNA6"/>
<name>A0A176VNA6_MARPO</name>
<evidence type="ECO:0000256" key="1">
    <source>
        <dbReference type="SAM" id="SignalP"/>
    </source>
</evidence>
<feature type="signal peptide" evidence="1">
    <location>
        <begin position="1"/>
        <end position="31"/>
    </location>
</feature>
<evidence type="ECO:0000313" key="2">
    <source>
        <dbReference type="EMBL" id="OAE21893.1"/>
    </source>
</evidence>
<protein>
    <submittedName>
        <fullName evidence="2">Uncharacterized protein</fullName>
    </submittedName>
</protein>
<organism evidence="2 3">
    <name type="scientific">Marchantia polymorpha subsp. ruderalis</name>
    <dbReference type="NCBI Taxonomy" id="1480154"/>
    <lineage>
        <taxon>Eukaryota</taxon>
        <taxon>Viridiplantae</taxon>
        <taxon>Streptophyta</taxon>
        <taxon>Embryophyta</taxon>
        <taxon>Marchantiophyta</taxon>
        <taxon>Marchantiopsida</taxon>
        <taxon>Marchantiidae</taxon>
        <taxon>Marchantiales</taxon>
        <taxon>Marchantiaceae</taxon>
        <taxon>Marchantia</taxon>
    </lineage>
</organism>
<sequence length="81" mass="8961">MAQTELALPSGRLQRCALAVLLLFLNLPAYPINEICKAMDSIPESDSMARIFAAMDVFDNYTGDLACFDIYDDPHGMSGWD</sequence>
<dbReference type="Proteomes" id="UP000077202">
    <property type="component" value="Unassembled WGS sequence"/>
</dbReference>
<reference evidence="2" key="1">
    <citation type="submission" date="2016-03" db="EMBL/GenBank/DDBJ databases">
        <title>Mechanisms controlling the formation of the plant cell surface in tip-growing cells are functionally conserved among land plants.</title>
        <authorList>
            <person name="Honkanen S."/>
            <person name="Jones V.A."/>
            <person name="Morieri G."/>
            <person name="Champion C."/>
            <person name="Hetherington A.J."/>
            <person name="Kelly S."/>
            <person name="Saint-Marcoux D."/>
            <person name="Proust H."/>
            <person name="Prescott H."/>
            <person name="Dolan L."/>
        </authorList>
    </citation>
    <scope>NUCLEOTIDE SEQUENCE [LARGE SCALE GENOMIC DNA]</scope>
    <source>
        <tissue evidence="2">Whole gametophyte</tissue>
    </source>
</reference>
<dbReference type="InterPro" id="IPR042269">
    <property type="entry name" value="Ser_carbopepase_S28_SKS"/>
</dbReference>
<proteinExistence type="predicted"/>
<keyword evidence="1" id="KW-0732">Signal</keyword>
<keyword evidence="3" id="KW-1185">Reference proteome</keyword>
<accession>A0A176VNA6</accession>
<comment type="caution">
    <text evidence="2">The sequence shown here is derived from an EMBL/GenBank/DDBJ whole genome shotgun (WGS) entry which is preliminary data.</text>
</comment>
<evidence type="ECO:0000313" key="3">
    <source>
        <dbReference type="Proteomes" id="UP000077202"/>
    </source>
</evidence>
<feature type="chain" id="PRO_5008051923" evidence="1">
    <location>
        <begin position="32"/>
        <end position="81"/>
    </location>
</feature>
<dbReference type="Gene3D" id="1.20.120.980">
    <property type="entry name" value="Serine carboxypeptidase S28, SKS domain"/>
    <property type="match status" value="1"/>
</dbReference>
<dbReference type="EMBL" id="LVLJ01003320">
    <property type="protein sequence ID" value="OAE21893.1"/>
    <property type="molecule type" value="Genomic_DNA"/>
</dbReference>
<gene>
    <name evidence="2" type="ORF">AXG93_1263s1020</name>
</gene>